<evidence type="ECO:0000313" key="3">
    <source>
        <dbReference type="Proteomes" id="UP001620645"/>
    </source>
</evidence>
<feature type="region of interest" description="Disordered" evidence="1">
    <location>
        <begin position="136"/>
        <end position="179"/>
    </location>
</feature>
<comment type="caution">
    <text evidence="2">The sequence shown here is derived from an EMBL/GenBank/DDBJ whole genome shotgun (WGS) entry which is preliminary data.</text>
</comment>
<protein>
    <submittedName>
        <fullName evidence="2">Uncharacterized protein</fullName>
    </submittedName>
</protein>
<evidence type="ECO:0000256" key="1">
    <source>
        <dbReference type="SAM" id="MobiDB-lite"/>
    </source>
</evidence>
<feature type="region of interest" description="Disordered" evidence="1">
    <location>
        <begin position="1"/>
        <end position="30"/>
    </location>
</feature>
<feature type="compositionally biased region" description="Basic and acidic residues" evidence="1">
    <location>
        <begin position="154"/>
        <end position="168"/>
    </location>
</feature>
<organism evidence="2 3">
    <name type="scientific">Heterodera schachtii</name>
    <name type="common">Sugarbeet cyst nematode worm</name>
    <name type="synonym">Tylenchus schachtii</name>
    <dbReference type="NCBI Taxonomy" id="97005"/>
    <lineage>
        <taxon>Eukaryota</taxon>
        <taxon>Metazoa</taxon>
        <taxon>Ecdysozoa</taxon>
        <taxon>Nematoda</taxon>
        <taxon>Chromadorea</taxon>
        <taxon>Rhabditida</taxon>
        <taxon>Tylenchina</taxon>
        <taxon>Tylenchomorpha</taxon>
        <taxon>Tylenchoidea</taxon>
        <taxon>Heteroderidae</taxon>
        <taxon>Heteroderinae</taxon>
        <taxon>Heterodera</taxon>
    </lineage>
</organism>
<proteinExistence type="predicted"/>
<dbReference type="Proteomes" id="UP001620645">
    <property type="component" value="Unassembled WGS sequence"/>
</dbReference>
<accession>A0ABD2IYZ1</accession>
<evidence type="ECO:0000313" key="2">
    <source>
        <dbReference type="EMBL" id="KAL3084546.1"/>
    </source>
</evidence>
<gene>
    <name evidence="2" type="ORF">niasHS_008238</name>
</gene>
<name>A0ABD2IYZ1_HETSC</name>
<dbReference type="AlphaFoldDB" id="A0ABD2IYZ1"/>
<feature type="region of interest" description="Disordered" evidence="1">
    <location>
        <begin position="79"/>
        <end position="99"/>
    </location>
</feature>
<sequence length="212" mass="22829">MSDQQSGSSSSAVLTSPTSFPQQQQKPPLLRRCSMSEPHLDIVPHFLKEEKSVHPFDRVLSGLFDKGSTFSVNSTDSVDHHYSAKSDRHDHLFSPTNQQQLTKGKSAIGMMSNGAAVAPSSADGLLRKSATSASALYSSSPQHGTTANHFPTIPEDHGLTMSAGRDKMPQTAAAASPPKSGFMNFFGTGGFLSRPVTHTPEENYRLIMALDR</sequence>
<dbReference type="EMBL" id="JBICCN010000233">
    <property type="protein sequence ID" value="KAL3084546.1"/>
    <property type="molecule type" value="Genomic_DNA"/>
</dbReference>
<reference evidence="2 3" key="1">
    <citation type="submission" date="2024-10" db="EMBL/GenBank/DDBJ databases">
        <authorList>
            <person name="Kim D."/>
        </authorList>
    </citation>
    <scope>NUCLEOTIDE SEQUENCE [LARGE SCALE GENOMIC DNA]</scope>
    <source>
        <strain evidence="2">Taebaek</strain>
    </source>
</reference>
<keyword evidence="3" id="KW-1185">Reference proteome</keyword>
<feature type="compositionally biased region" description="Low complexity" evidence="1">
    <location>
        <begin position="1"/>
        <end position="28"/>
    </location>
</feature>
<feature type="compositionally biased region" description="Basic and acidic residues" evidence="1">
    <location>
        <begin position="79"/>
        <end position="92"/>
    </location>
</feature>